<sequence>MRKIGRILLWVLGTLVVLMVVAVVGVYTLLNSSFLLEQAQGRASKATGRSVSIEAIDVDWSWTPVIHLRKVNLANSDWAQAEQMFSADSVAFAIKPWPLLGGHVVLPFIRLEAPKVALEKRKDGASNWDFNENPVAATAVEAVRPDERSEAPFIGQLEITKGQISYTDASRKLKLDGDIDIAAGEAAGGNPTVKFKAQGTLEDRPLKLDFTGGAIAMLRDTGQPYPIDLKVDFGATSITLKGTVGDPFTFRDANVQMHLKGPDLADVFPLLGIPAPSTPPYDLAGDLKRTAKEWRLENMKGKIGNSDINGLVAVEPREKRSFLHADLHSNNLDFDDLGPLIGIPPDTDETSSKAQKKEASEMKAEGNLFPDKPMQVEKLRAMDMDVTLDAKKVNAAPYLPVKAITFNVKVDDGNAMLSKLNMAVAGGTISGKMGLDARKDNPLATAELFIKNLDLATFFQNSEYIQTTGGKVGGKVTLQGNGRSLAQVFGGADGAVELGMTGGSFSALVLALADLDLQNALFLYITEDKKIPVRCIAGGLTFSNGNAKFSRTLIDTKESVIYVKGDIDLKAQTMKTELDADSKVVSILNVPAPILIQGKIRKPKFSLGKGFPLPVPRIGDAEDKPCDKMLNDIFSPS</sequence>
<evidence type="ECO:0000313" key="4">
    <source>
        <dbReference type="EMBL" id="MDQ7246984.1"/>
    </source>
</evidence>
<dbReference type="PANTHER" id="PTHR30441:SF9">
    <property type="entry name" value="ASMA FAMILY PROTEIN YHJG"/>
    <property type="match status" value="1"/>
</dbReference>
<keyword evidence="5" id="KW-1185">Reference proteome</keyword>
<reference evidence="5" key="1">
    <citation type="submission" date="2023-08" db="EMBL/GenBank/DDBJ databases">
        <title>Rhodospirillaceae gen. nov., a novel taxon isolated from the Yangtze River Yuezi River estuary sludge.</title>
        <authorList>
            <person name="Ruan L."/>
        </authorList>
    </citation>
    <scope>NUCLEOTIDE SEQUENCE [LARGE SCALE GENOMIC DNA]</scope>
    <source>
        <strain evidence="5">R-7</strain>
    </source>
</reference>
<dbReference type="EMBL" id="JAUYVI010000002">
    <property type="protein sequence ID" value="MDQ7246984.1"/>
    <property type="molecule type" value="Genomic_DNA"/>
</dbReference>
<feature type="domain" description="AsmA" evidence="3">
    <location>
        <begin position="1"/>
        <end position="548"/>
    </location>
</feature>
<dbReference type="Proteomes" id="UP001230156">
    <property type="component" value="Unassembled WGS sequence"/>
</dbReference>
<protein>
    <submittedName>
        <fullName evidence="4">AsmA family protein</fullName>
    </submittedName>
</protein>
<evidence type="ECO:0000313" key="5">
    <source>
        <dbReference type="Proteomes" id="UP001230156"/>
    </source>
</evidence>
<dbReference type="RefSeq" id="WP_379954395.1">
    <property type="nucleotide sequence ID" value="NZ_JAUYVI010000002.1"/>
</dbReference>
<dbReference type="PANTHER" id="PTHR30441">
    <property type="entry name" value="DUF748 DOMAIN-CONTAINING PROTEIN"/>
    <property type="match status" value="1"/>
</dbReference>
<evidence type="ECO:0000259" key="3">
    <source>
        <dbReference type="Pfam" id="PF05170"/>
    </source>
</evidence>
<evidence type="ECO:0000256" key="1">
    <source>
        <dbReference type="SAM" id="MobiDB-lite"/>
    </source>
</evidence>
<evidence type="ECO:0000256" key="2">
    <source>
        <dbReference type="SAM" id="Phobius"/>
    </source>
</evidence>
<organism evidence="4 5">
    <name type="scientific">Dongia sedimenti</name>
    <dbReference type="NCBI Taxonomy" id="3064282"/>
    <lineage>
        <taxon>Bacteria</taxon>
        <taxon>Pseudomonadati</taxon>
        <taxon>Pseudomonadota</taxon>
        <taxon>Alphaproteobacteria</taxon>
        <taxon>Rhodospirillales</taxon>
        <taxon>Dongiaceae</taxon>
        <taxon>Dongia</taxon>
    </lineage>
</organism>
<keyword evidence="2" id="KW-0472">Membrane</keyword>
<feature type="transmembrane region" description="Helical" evidence="2">
    <location>
        <begin position="7"/>
        <end position="30"/>
    </location>
</feature>
<keyword evidence="2" id="KW-0812">Transmembrane</keyword>
<dbReference type="InterPro" id="IPR052894">
    <property type="entry name" value="AsmA-related"/>
</dbReference>
<comment type="caution">
    <text evidence="4">The sequence shown here is derived from an EMBL/GenBank/DDBJ whole genome shotgun (WGS) entry which is preliminary data.</text>
</comment>
<name>A0ABU0YGY7_9PROT</name>
<keyword evidence="2" id="KW-1133">Transmembrane helix</keyword>
<gene>
    <name evidence="4" type="ORF">Q8A70_04880</name>
</gene>
<feature type="region of interest" description="Disordered" evidence="1">
    <location>
        <begin position="344"/>
        <end position="363"/>
    </location>
</feature>
<dbReference type="InterPro" id="IPR007844">
    <property type="entry name" value="AsmA"/>
</dbReference>
<proteinExistence type="predicted"/>
<accession>A0ABU0YGY7</accession>
<dbReference type="Pfam" id="PF05170">
    <property type="entry name" value="AsmA"/>
    <property type="match status" value="1"/>
</dbReference>